<evidence type="ECO:0000256" key="2">
    <source>
        <dbReference type="ARBA" id="ARBA00020357"/>
    </source>
</evidence>
<dbReference type="PANTHER" id="PTHR46037">
    <property type="entry name" value="PROTEIN ENHANCER OF SEVENLESS 2B"/>
    <property type="match status" value="1"/>
</dbReference>
<dbReference type="Pfam" id="PF03983">
    <property type="entry name" value="SHD1"/>
    <property type="match status" value="1"/>
</dbReference>
<dbReference type="Proteomes" id="UP000307169">
    <property type="component" value="Unassembled WGS sequence"/>
</dbReference>
<feature type="coiled-coil region" evidence="6">
    <location>
        <begin position="780"/>
        <end position="829"/>
    </location>
</feature>
<dbReference type="AlphaFoldDB" id="A0A4T0NS06"/>
<comment type="caution">
    <text evidence="9">The sequence shown here is derived from an EMBL/GenBank/DDBJ whole genome shotgun (WGS) entry which is preliminary data.</text>
</comment>
<dbReference type="InterPro" id="IPR056996">
    <property type="entry name" value="PH_SLA1"/>
</dbReference>
<dbReference type="SUPFAM" id="SSF50044">
    <property type="entry name" value="SH3-domain"/>
    <property type="match status" value="3"/>
</dbReference>
<reference evidence="9 10" key="1">
    <citation type="submission" date="2019-03" db="EMBL/GenBank/DDBJ databases">
        <title>Sequencing 25 genomes of Wallemia mellicola.</title>
        <authorList>
            <person name="Gostincar C."/>
        </authorList>
    </citation>
    <scope>NUCLEOTIDE SEQUENCE [LARGE SCALE GENOMIC DNA]</scope>
    <source>
        <strain evidence="9 10">EXF-1262</strain>
    </source>
</reference>
<dbReference type="InterPro" id="IPR036028">
    <property type="entry name" value="SH3-like_dom_sf"/>
</dbReference>
<evidence type="ECO:0000256" key="6">
    <source>
        <dbReference type="SAM" id="Coils"/>
    </source>
</evidence>
<evidence type="ECO:0000259" key="8">
    <source>
        <dbReference type="PROSITE" id="PS50002"/>
    </source>
</evidence>
<sequence length="1007" mass="111447">MIKNLARALYDYKASAEDELNLSEDDVLFVLSDDDPEWWNCKSKSNLEGLVPSNYIEIIQPTHKVKASYDYQAQSDDELTISENDLLDIYESDADWFLAALQHNRNAGLGYIPANYTVDLDGDDQTQPTAEEPVDQPASFAPPPTHPSKVPQQKVQQPSVQQDIIQTWQLSLIDSKKKKKKGTLGVGNGSLFFSSDSDKNPVRQFSMSDLVTFNVEKRHLFIYFKNVEELEFHASSRKILQEVNQKIIYSSNLVNNKLDVQDAVKDLSINDSDSESDDGKTSLKKKGVHFKETPPSPIEAPSYSSEEGAEQDGPTTKLALALALYDFKAESDDELTVKEGDQLVVIDRISSIDWWTCKLPDTGLEGVIPASYLRVIQEDIKDTPTAGVEETTQKTAIAQELESRTGVDQMAHQKKLEEEAKDRVIAETRKRNETSTLAIETAPTKEEQQEMKQPPRSQSRQKPNPKNVRLWHDKTGQFKVDAEFLGMRSGKLRLLKVNGVTIEVPREKMSKADLSFIDGDNIQESARASVRRTNNTPKSNFDWFDFFLHAGCGIDECQRYARNFEKDRMDESVLLDIDTTTLRTLGLKEGDILRVNKAIAARKGASGHEDPSKAEQIARDEAYARQLEQEATPAPNLFTSGPGGTLKNTRRGRPTPKSPTNDLIDGDSLNNARESLAKSPSNEVNLLDTSSSIPVDAMPNKRSSSTTPLTSGFDDDAWTVKDNNPTKIPSLGDTPSPVQQSAAAVTPVASEVTTPTPSQQQQQPQQPQPTQNPNSMDSIMSKIAANKQAQNEAAQKAQQEAQAKELAQLREQQEKLQQQLQMLQQQQAQPVQPMLAGLQQGMKKGPLAPVPQNQSLLQPLIPTQTGLNFVPTSSSPGIQPQQTGMPLQAQPTGFMGMSPSPISPPAFQQQQPLQPQHTSMQGFSQQMQPKTMAQQSFSPPVSSPSNQYNPSSVFANMRAGQFDSPSGNTTPQPAASERYDALRVQQTGLMMPQQTGLMPQQTGYRPF</sequence>
<feature type="compositionally biased region" description="Polar residues" evidence="7">
    <location>
        <begin position="668"/>
        <end position="693"/>
    </location>
</feature>
<feature type="domain" description="SH3" evidence="8">
    <location>
        <begin position="316"/>
        <end position="378"/>
    </location>
</feature>
<dbReference type="GO" id="GO:0030674">
    <property type="term" value="F:protein-macromolecule adaptor activity"/>
    <property type="evidence" value="ECO:0007669"/>
    <property type="project" value="InterPro"/>
</dbReference>
<evidence type="ECO:0000256" key="7">
    <source>
        <dbReference type="SAM" id="MobiDB-lite"/>
    </source>
</evidence>
<dbReference type="Pfam" id="PF24081">
    <property type="entry name" value="PH_SLA1"/>
    <property type="match status" value="1"/>
</dbReference>
<feature type="region of interest" description="Disordered" evidence="7">
    <location>
        <begin position="630"/>
        <end position="777"/>
    </location>
</feature>
<dbReference type="Gene3D" id="2.30.30.700">
    <property type="entry name" value="SLA1 homology domain 1"/>
    <property type="match status" value="1"/>
</dbReference>
<evidence type="ECO:0000256" key="1">
    <source>
        <dbReference type="ARBA" id="ARBA00007948"/>
    </source>
</evidence>
<evidence type="ECO:0000313" key="10">
    <source>
        <dbReference type="Proteomes" id="UP000307169"/>
    </source>
</evidence>
<dbReference type="Pfam" id="PF00018">
    <property type="entry name" value="SH3_1"/>
    <property type="match status" value="3"/>
</dbReference>
<keyword evidence="4" id="KW-0727">SH2 domain</keyword>
<organism evidence="9 10">
    <name type="scientific">Wallemia mellicola</name>
    <dbReference type="NCBI Taxonomy" id="1708541"/>
    <lineage>
        <taxon>Eukaryota</taxon>
        <taxon>Fungi</taxon>
        <taxon>Dikarya</taxon>
        <taxon>Basidiomycota</taxon>
        <taxon>Wallemiomycotina</taxon>
        <taxon>Wallemiomycetes</taxon>
        <taxon>Wallemiales</taxon>
        <taxon>Wallemiaceae</taxon>
        <taxon>Wallemia</taxon>
    </lineage>
</organism>
<feature type="compositionally biased region" description="Low complexity" evidence="7">
    <location>
        <begin position="905"/>
        <end position="916"/>
    </location>
</feature>
<comment type="similarity">
    <text evidence="1">Belongs to the SLA1 family.</text>
</comment>
<dbReference type="InterPro" id="IPR013761">
    <property type="entry name" value="SAM/pointed_sf"/>
</dbReference>
<feature type="compositionally biased region" description="Low complexity" evidence="7">
    <location>
        <begin position="147"/>
        <end position="157"/>
    </location>
</feature>
<evidence type="ECO:0000256" key="3">
    <source>
        <dbReference type="ARBA" id="ARBA00022443"/>
    </source>
</evidence>
<keyword evidence="6" id="KW-0175">Coiled coil</keyword>
<feature type="domain" description="SH3" evidence="8">
    <location>
        <begin position="1"/>
        <end position="61"/>
    </location>
</feature>
<feature type="region of interest" description="Disordered" evidence="7">
    <location>
        <begin position="905"/>
        <end position="952"/>
    </location>
</feature>
<dbReference type="EMBL" id="SPRH01000024">
    <property type="protein sequence ID" value="TIC00200.1"/>
    <property type="molecule type" value="Genomic_DNA"/>
</dbReference>
<dbReference type="PRINTS" id="PR00452">
    <property type="entry name" value="SH3DOMAIN"/>
</dbReference>
<evidence type="ECO:0000256" key="4">
    <source>
        <dbReference type="ARBA" id="ARBA00022999"/>
    </source>
</evidence>
<dbReference type="InterPro" id="IPR007131">
    <property type="entry name" value="SHD1"/>
</dbReference>
<accession>A0A4T0NS06</accession>
<feature type="compositionally biased region" description="Polar residues" evidence="7">
    <location>
        <begin position="917"/>
        <end position="935"/>
    </location>
</feature>
<gene>
    <name evidence="9" type="ORF">E3Q17_02282</name>
</gene>
<feature type="region of interest" description="Disordered" evidence="7">
    <location>
        <begin position="404"/>
        <end position="470"/>
    </location>
</feature>
<dbReference type="GO" id="GO:0042802">
    <property type="term" value="F:identical protein binding"/>
    <property type="evidence" value="ECO:0007669"/>
    <property type="project" value="InterPro"/>
</dbReference>
<feature type="region of interest" description="Disordered" evidence="7">
    <location>
        <begin position="120"/>
        <end position="157"/>
    </location>
</feature>
<feature type="compositionally biased region" description="Low complexity" evidence="7">
    <location>
        <begin position="753"/>
        <end position="775"/>
    </location>
</feature>
<evidence type="ECO:0000313" key="9">
    <source>
        <dbReference type="EMBL" id="TIC00200.1"/>
    </source>
</evidence>
<dbReference type="InterPro" id="IPR043539">
    <property type="entry name" value="Grb2-like"/>
</dbReference>
<feature type="compositionally biased region" description="Polar residues" evidence="7">
    <location>
        <begin position="701"/>
        <end position="710"/>
    </location>
</feature>
<evidence type="ECO:0000256" key="5">
    <source>
        <dbReference type="PROSITE-ProRule" id="PRU00192"/>
    </source>
</evidence>
<feature type="compositionally biased region" description="Low complexity" evidence="7">
    <location>
        <begin position="936"/>
        <end position="945"/>
    </location>
</feature>
<dbReference type="InterPro" id="IPR001452">
    <property type="entry name" value="SH3_domain"/>
</dbReference>
<dbReference type="GO" id="GO:0008092">
    <property type="term" value="F:cytoskeletal protein binding"/>
    <property type="evidence" value="ECO:0007669"/>
    <property type="project" value="InterPro"/>
</dbReference>
<feature type="compositionally biased region" description="Basic and acidic residues" evidence="7">
    <location>
        <begin position="414"/>
        <end position="433"/>
    </location>
</feature>
<dbReference type="PROSITE" id="PS50002">
    <property type="entry name" value="SH3"/>
    <property type="match status" value="2"/>
</dbReference>
<dbReference type="GO" id="GO:0043130">
    <property type="term" value="F:ubiquitin binding"/>
    <property type="evidence" value="ECO:0007669"/>
    <property type="project" value="InterPro"/>
</dbReference>
<keyword evidence="3 5" id="KW-0728">SH3 domain</keyword>
<dbReference type="Gene3D" id="2.30.30.40">
    <property type="entry name" value="SH3 Domains"/>
    <property type="match status" value="3"/>
</dbReference>
<feature type="region of interest" description="Disordered" evidence="7">
    <location>
        <begin position="269"/>
        <end position="312"/>
    </location>
</feature>
<dbReference type="CDD" id="cd00174">
    <property type="entry name" value="SH3"/>
    <property type="match status" value="1"/>
</dbReference>
<dbReference type="Gene3D" id="1.10.150.50">
    <property type="entry name" value="Transcription Factor, Ets-1"/>
    <property type="match status" value="1"/>
</dbReference>
<dbReference type="SMART" id="SM00326">
    <property type="entry name" value="SH3"/>
    <property type="match status" value="3"/>
</dbReference>
<feature type="compositionally biased region" description="Polar residues" evidence="7">
    <location>
        <begin position="455"/>
        <end position="464"/>
    </location>
</feature>
<protein>
    <recommendedName>
        <fullName evidence="2">Actin cytoskeleton-regulatory complex protein SLA1</fullName>
    </recommendedName>
</protein>
<name>A0A4T0NS06_9BASI</name>
<proteinExistence type="inferred from homology"/>